<sequence length="83" mass="9690">MAGWTNGGITFDRMMLNSLHVGCQFSQSNQRHIIVTNEKMSIFLENIILIRRKGREKSEVNLCEINVHETNGDTKRWGKEDRR</sequence>
<evidence type="ECO:0000313" key="3">
    <source>
        <dbReference type="WBParaSite" id="OFLC_0000434401-mRNA-1"/>
    </source>
</evidence>
<accession>A0A183HA33</accession>
<evidence type="ECO:0000313" key="2">
    <source>
        <dbReference type="Proteomes" id="UP000267606"/>
    </source>
</evidence>
<reference evidence="1 2" key="2">
    <citation type="submission" date="2018-11" db="EMBL/GenBank/DDBJ databases">
        <authorList>
            <consortium name="Pathogen Informatics"/>
        </authorList>
    </citation>
    <scope>NUCLEOTIDE SEQUENCE [LARGE SCALE GENOMIC DNA]</scope>
</reference>
<proteinExistence type="predicted"/>
<dbReference type="WBParaSite" id="OFLC_0000434401-mRNA-1">
    <property type="protein sequence ID" value="OFLC_0000434401-mRNA-1"/>
    <property type="gene ID" value="OFLC_0000434401"/>
</dbReference>
<organism evidence="3">
    <name type="scientific">Onchocerca flexuosa</name>
    <dbReference type="NCBI Taxonomy" id="387005"/>
    <lineage>
        <taxon>Eukaryota</taxon>
        <taxon>Metazoa</taxon>
        <taxon>Ecdysozoa</taxon>
        <taxon>Nematoda</taxon>
        <taxon>Chromadorea</taxon>
        <taxon>Rhabditida</taxon>
        <taxon>Spirurina</taxon>
        <taxon>Spiruromorpha</taxon>
        <taxon>Filarioidea</taxon>
        <taxon>Onchocercidae</taxon>
        <taxon>Onchocerca</taxon>
    </lineage>
</organism>
<protein>
    <submittedName>
        <fullName evidence="3">Ovule protein</fullName>
    </submittedName>
</protein>
<dbReference type="Proteomes" id="UP000267606">
    <property type="component" value="Unassembled WGS sequence"/>
</dbReference>
<dbReference type="AlphaFoldDB" id="A0A183HA33"/>
<evidence type="ECO:0000313" key="1">
    <source>
        <dbReference type="EMBL" id="VDO39706.1"/>
    </source>
</evidence>
<name>A0A183HA33_9BILA</name>
<keyword evidence="2" id="KW-1185">Reference proteome</keyword>
<reference evidence="3" key="1">
    <citation type="submission" date="2016-06" db="UniProtKB">
        <authorList>
            <consortium name="WormBaseParasite"/>
        </authorList>
    </citation>
    <scope>IDENTIFICATION</scope>
</reference>
<dbReference type="EMBL" id="UZAJ01003255">
    <property type="protein sequence ID" value="VDO39706.1"/>
    <property type="molecule type" value="Genomic_DNA"/>
</dbReference>
<gene>
    <name evidence="1" type="ORF">OFLC_LOCUS4346</name>
</gene>